<dbReference type="OrthoDB" id="1148871at2"/>
<evidence type="ECO:0000259" key="1">
    <source>
        <dbReference type="Pfam" id="PF13470"/>
    </source>
</evidence>
<gene>
    <name evidence="2" type="ORF">AWW68_10605</name>
</gene>
<dbReference type="AlphaFoldDB" id="A0A150X944"/>
<reference evidence="2 3" key="1">
    <citation type="submission" date="2016-01" db="EMBL/GenBank/DDBJ databases">
        <title>Genome sequencing of Roseivirga spongicola UST030701-084.</title>
        <authorList>
            <person name="Selvaratnam C."/>
            <person name="Thevarajoo S."/>
            <person name="Goh K.M."/>
            <person name="Ee R."/>
            <person name="Chan K.-G."/>
            <person name="Chong C.S."/>
        </authorList>
    </citation>
    <scope>NUCLEOTIDE SEQUENCE [LARGE SCALE GENOMIC DNA]</scope>
    <source>
        <strain evidence="2 3">UST030701-084</strain>
    </source>
</reference>
<sequence length="140" mass="15628">MLKAFVDANVIVSVLNKEYPLFTYSSRVLSSGSLKGVELYTSPLCLAIGFYFATKKSGKQMAKQKLALIYEHLSIAKIDKAAVNKALLNPKVQDVEDGFQYYAAVEAGCKCIVTENLDDFYFAEIPVLSSEQFLKTYIFK</sequence>
<dbReference type="Proteomes" id="UP000075606">
    <property type="component" value="Unassembled WGS sequence"/>
</dbReference>
<dbReference type="Pfam" id="PF13470">
    <property type="entry name" value="PIN_3"/>
    <property type="match status" value="1"/>
</dbReference>
<proteinExistence type="predicted"/>
<comment type="caution">
    <text evidence="2">The sequence shown here is derived from an EMBL/GenBank/DDBJ whole genome shotgun (WGS) entry which is preliminary data.</text>
</comment>
<accession>A0A150X944</accession>
<dbReference type="EMBL" id="LRPC01000023">
    <property type="protein sequence ID" value="KYG75249.1"/>
    <property type="molecule type" value="Genomic_DNA"/>
</dbReference>
<dbReference type="RefSeq" id="WP_068221181.1">
    <property type="nucleotide sequence ID" value="NZ_CP139724.1"/>
</dbReference>
<keyword evidence="3" id="KW-1185">Reference proteome</keyword>
<protein>
    <submittedName>
        <fullName evidence="2">Twitching motility protein PilT</fullName>
    </submittedName>
</protein>
<evidence type="ECO:0000313" key="2">
    <source>
        <dbReference type="EMBL" id="KYG75249.1"/>
    </source>
</evidence>
<dbReference type="InterPro" id="IPR029060">
    <property type="entry name" value="PIN-like_dom_sf"/>
</dbReference>
<dbReference type="CDD" id="cd09854">
    <property type="entry name" value="PIN_VapC-like"/>
    <property type="match status" value="1"/>
</dbReference>
<dbReference type="STRING" id="333140.AWW68_10605"/>
<dbReference type="InterPro" id="IPR002716">
    <property type="entry name" value="PIN_dom"/>
</dbReference>
<organism evidence="2 3">
    <name type="scientific">Roseivirga spongicola</name>
    <dbReference type="NCBI Taxonomy" id="333140"/>
    <lineage>
        <taxon>Bacteria</taxon>
        <taxon>Pseudomonadati</taxon>
        <taxon>Bacteroidota</taxon>
        <taxon>Cytophagia</taxon>
        <taxon>Cytophagales</taxon>
        <taxon>Roseivirgaceae</taxon>
        <taxon>Roseivirga</taxon>
    </lineage>
</organism>
<evidence type="ECO:0000313" key="3">
    <source>
        <dbReference type="Proteomes" id="UP000075606"/>
    </source>
</evidence>
<name>A0A150X944_9BACT</name>
<dbReference type="SUPFAM" id="SSF88723">
    <property type="entry name" value="PIN domain-like"/>
    <property type="match status" value="1"/>
</dbReference>
<feature type="domain" description="PIN" evidence="1">
    <location>
        <begin position="4"/>
        <end position="117"/>
    </location>
</feature>